<feature type="non-terminal residue" evidence="2">
    <location>
        <position position="120"/>
    </location>
</feature>
<dbReference type="EMBL" id="CAJVCH010013540">
    <property type="protein sequence ID" value="CAG7675630.1"/>
    <property type="molecule type" value="Genomic_DNA"/>
</dbReference>
<feature type="region of interest" description="Disordered" evidence="1">
    <location>
        <begin position="1"/>
        <end position="30"/>
    </location>
</feature>
<gene>
    <name evidence="2" type="ORF">AFUS01_LOCUS2378</name>
</gene>
<evidence type="ECO:0000313" key="2">
    <source>
        <dbReference type="EMBL" id="CAG7675630.1"/>
    </source>
</evidence>
<protein>
    <submittedName>
        <fullName evidence="2">Uncharacterized protein</fullName>
    </submittedName>
</protein>
<dbReference type="Proteomes" id="UP000708208">
    <property type="component" value="Unassembled WGS sequence"/>
</dbReference>
<reference evidence="2" key="1">
    <citation type="submission" date="2021-06" db="EMBL/GenBank/DDBJ databases">
        <authorList>
            <person name="Hodson N. C."/>
            <person name="Mongue J. A."/>
            <person name="Jaron S. K."/>
        </authorList>
    </citation>
    <scope>NUCLEOTIDE SEQUENCE</scope>
</reference>
<comment type="caution">
    <text evidence="2">The sequence shown here is derived from an EMBL/GenBank/DDBJ whole genome shotgun (WGS) entry which is preliminary data.</text>
</comment>
<feature type="non-terminal residue" evidence="2">
    <location>
        <position position="1"/>
    </location>
</feature>
<sequence length="120" mass="13376">STAGPAIRINTSIFETDPSETDNNSLPEDNQDVRDVKRKIEKGDPEITDEMQSLGNFFSFTDPSKSLPNVAPQRNVGEAGAPVPKMPKVAHYNAHNPEEEVQYVEEGRRLYDQAIPDHQV</sequence>
<organism evidence="2 3">
    <name type="scientific">Allacma fusca</name>
    <dbReference type="NCBI Taxonomy" id="39272"/>
    <lineage>
        <taxon>Eukaryota</taxon>
        <taxon>Metazoa</taxon>
        <taxon>Ecdysozoa</taxon>
        <taxon>Arthropoda</taxon>
        <taxon>Hexapoda</taxon>
        <taxon>Collembola</taxon>
        <taxon>Symphypleona</taxon>
        <taxon>Sminthuridae</taxon>
        <taxon>Allacma</taxon>
    </lineage>
</organism>
<accession>A0A8J2NS16</accession>
<evidence type="ECO:0000256" key="1">
    <source>
        <dbReference type="SAM" id="MobiDB-lite"/>
    </source>
</evidence>
<feature type="compositionally biased region" description="Polar residues" evidence="1">
    <location>
        <begin position="1"/>
        <end position="14"/>
    </location>
</feature>
<name>A0A8J2NS16_9HEXA</name>
<proteinExistence type="predicted"/>
<evidence type="ECO:0000313" key="3">
    <source>
        <dbReference type="Proteomes" id="UP000708208"/>
    </source>
</evidence>
<dbReference type="AlphaFoldDB" id="A0A8J2NS16"/>
<keyword evidence="3" id="KW-1185">Reference proteome</keyword>